<accession>A0A1N6DR26</accession>
<dbReference type="PANTHER" id="PTHR30327:SF1">
    <property type="entry name" value="UPF0301 PROTEIN YQGE"/>
    <property type="match status" value="1"/>
</dbReference>
<evidence type="ECO:0000313" key="3">
    <source>
        <dbReference type="EMBL" id="SIN73242.1"/>
    </source>
</evidence>
<gene>
    <name evidence="3" type="ORF">SAMN05443662_0358</name>
</gene>
<evidence type="ECO:0000256" key="2">
    <source>
        <dbReference type="HAMAP-Rule" id="MF_00758"/>
    </source>
</evidence>
<name>A0A1N6DR26_9GAMM</name>
<evidence type="ECO:0000256" key="1">
    <source>
        <dbReference type="ARBA" id="ARBA00009600"/>
    </source>
</evidence>
<comment type="similarity">
    <text evidence="1 2">Belongs to the UPF0301 (AlgH) family.</text>
</comment>
<dbReference type="EMBL" id="FSRE01000001">
    <property type="protein sequence ID" value="SIN73242.1"/>
    <property type="molecule type" value="Genomic_DNA"/>
</dbReference>
<reference evidence="3 4" key="1">
    <citation type="submission" date="2016-11" db="EMBL/GenBank/DDBJ databases">
        <authorList>
            <person name="Jaros S."/>
            <person name="Januszkiewicz K."/>
            <person name="Wedrychowicz H."/>
        </authorList>
    </citation>
    <scope>NUCLEOTIDE SEQUENCE [LARGE SCALE GENOMIC DNA]</scope>
    <source>
        <strain evidence="3 4">DSM 17737</strain>
    </source>
</reference>
<dbReference type="HAMAP" id="MF_00758">
    <property type="entry name" value="UPF0301"/>
    <property type="match status" value="1"/>
</dbReference>
<protein>
    <recommendedName>
        <fullName evidence="2">UPF0301 protein SAMN05443662_0358</fullName>
    </recommendedName>
</protein>
<evidence type="ECO:0000313" key="4">
    <source>
        <dbReference type="Proteomes" id="UP000198461"/>
    </source>
</evidence>
<proteinExistence type="inferred from homology"/>
<dbReference type="SUPFAM" id="SSF143456">
    <property type="entry name" value="VC0467-like"/>
    <property type="match status" value="1"/>
</dbReference>
<dbReference type="Pfam" id="PF02622">
    <property type="entry name" value="DUF179"/>
    <property type="match status" value="1"/>
</dbReference>
<dbReference type="InterPro" id="IPR003774">
    <property type="entry name" value="AlgH-like"/>
</dbReference>
<dbReference type="PANTHER" id="PTHR30327">
    <property type="entry name" value="UNCHARACTERIZED PROTEIN YQGE"/>
    <property type="match status" value="1"/>
</dbReference>
<dbReference type="GO" id="GO:0005829">
    <property type="term" value="C:cytosol"/>
    <property type="evidence" value="ECO:0007669"/>
    <property type="project" value="TreeGrafter"/>
</dbReference>
<dbReference type="AlphaFoldDB" id="A0A1N6DR26"/>
<sequence>MRSMNHADSLAHHFLLAMPSLDGTYFERALIYVIEDTPEGSMGLVVNRPIQPSVRDMLDGLEIPILKDDPRLDTPVYEGGPVDPEHGFVIHRPQGNWKSSILMPDNVAMTVSLDLLRAMGEGQFPDQFIMALGYTGWEAGQLQQELSENSWLTLPYSATLMFDIPDDAKWEMALSTLGVSPEFLSTEAGHA</sequence>
<dbReference type="STRING" id="364032.SAMN05443662_0358"/>
<dbReference type="NCBIfam" id="NF001266">
    <property type="entry name" value="PRK00228.1-1"/>
    <property type="match status" value="1"/>
</dbReference>
<dbReference type="Gene3D" id="3.40.1740.10">
    <property type="entry name" value="VC0467-like"/>
    <property type="match status" value="1"/>
</dbReference>
<dbReference type="Proteomes" id="UP000198461">
    <property type="component" value="Unassembled WGS sequence"/>
</dbReference>
<keyword evidence="4" id="KW-1185">Reference proteome</keyword>
<organism evidence="3 4">
    <name type="scientific">Sulfurivirga caldicuralii</name>
    <dbReference type="NCBI Taxonomy" id="364032"/>
    <lineage>
        <taxon>Bacteria</taxon>
        <taxon>Pseudomonadati</taxon>
        <taxon>Pseudomonadota</taxon>
        <taxon>Gammaproteobacteria</taxon>
        <taxon>Thiotrichales</taxon>
        <taxon>Piscirickettsiaceae</taxon>
        <taxon>Sulfurivirga</taxon>
    </lineage>
</organism>